<evidence type="ECO:0000256" key="1">
    <source>
        <dbReference type="SAM" id="MobiDB-lite"/>
    </source>
</evidence>
<organism evidence="2 3">
    <name type="scientific">Haematococcus lacustris</name>
    <name type="common">Green alga</name>
    <name type="synonym">Haematococcus pluvialis</name>
    <dbReference type="NCBI Taxonomy" id="44745"/>
    <lineage>
        <taxon>Eukaryota</taxon>
        <taxon>Viridiplantae</taxon>
        <taxon>Chlorophyta</taxon>
        <taxon>core chlorophytes</taxon>
        <taxon>Chlorophyceae</taxon>
        <taxon>CS clade</taxon>
        <taxon>Chlamydomonadales</taxon>
        <taxon>Haematococcaceae</taxon>
        <taxon>Haematococcus</taxon>
    </lineage>
</organism>
<evidence type="ECO:0000313" key="2">
    <source>
        <dbReference type="EMBL" id="GFH10039.1"/>
    </source>
</evidence>
<feature type="compositionally biased region" description="Basic and acidic residues" evidence="1">
    <location>
        <begin position="35"/>
        <end position="48"/>
    </location>
</feature>
<dbReference type="Proteomes" id="UP000485058">
    <property type="component" value="Unassembled WGS sequence"/>
</dbReference>
<feature type="region of interest" description="Disordered" evidence="1">
    <location>
        <begin position="29"/>
        <end position="48"/>
    </location>
</feature>
<protein>
    <submittedName>
        <fullName evidence="2">Uncharacterized protein</fullName>
    </submittedName>
</protein>
<accession>A0A699YUD6</accession>
<name>A0A699YUD6_HAELA</name>
<gene>
    <name evidence="2" type="ORF">HaLaN_05282</name>
</gene>
<feature type="non-terminal residue" evidence="2">
    <location>
        <position position="270"/>
    </location>
</feature>
<reference evidence="2 3" key="1">
    <citation type="submission" date="2020-02" db="EMBL/GenBank/DDBJ databases">
        <title>Draft genome sequence of Haematococcus lacustris strain NIES-144.</title>
        <authorList>
            <person name="Morimoto D."/>
            <person name="Nakagawa S."/>
            <person name="Yoshida T."/>
            <person name="Sawayama S."/>
        </authorList>
    </citation>
    <scope>NUCLEOTIDE SEQUENCE [LARGE SCALE GENOMIC DNA]</scope>
    <source>
        <strain evidence="2 3">NIES-144</strain>
    </source>
</reference>
<keyword evidence="3" id="KW-1185">Reference proteome</keyword>
<feature type="compositionally biased region" description="Low complexity" evidence="1">
    <location>
        <begin position="105"/>
        <end position="123"/>
    </location>
</feature>
<sequence length="270" mass="28040">MSTVPAPAGCSSRVIRAGGTVCAADCVTSGLAPPENKRGSSTESDKNAADSQLWQQLLGCGIHKLAASLRMRRAAAAGGDFSRSTQQPSHRGDPSASGDNAGRPTGSRASRAASAASTVGASVRPPPRQPWSAEPGPASPTAAMAMSNLRHERSLAGMQLQGLGSAARPDHLTPVNEMMAKSSRAKSSPAGVQENGEPKWAEDPMSSLLQLPMVQTGAWQDYVHAVVWRVGRQFGFQPRPALACVGPCHPVPGLRPPGVAADQEHLHQGQ</sequence>
<evidence type="ECO:0000313" key="3">
    <source>
        <dbReference type="Proteomes" id="UP000485058"/>
    </source>
</evidence>
<proteinExistence type="predicted"/>
<dbReference type="AlphaFoldDB" id="A0A699YUD6"/>
<dbReference type="EMBL" id="BLLF01000282">
    <property type="protein sequence ID" value="GFH10039.1"/>
    <property type="molecule type" value="Genomic_DNA"/>
</dbReference>
<feature type="region of interest" description="Disordered" evidence="1">
    <location>
        <begin position="77"/>
        <end position="142"/>
    </location>
</feature>
<comment type="caution">
    <text evidence="2">The sequence shown here is derived from an EMBL/GenBank/DDBJ whole genome shotgun (WGS) entry which is preliminary data.</text>
</comment>